<dbReference type="EMBL" id="HACG01006423">
    <property type="protein sequence ID" value="CEK53288.1"/>
    <property type="molecule type" value="Transcribed_RNA"/>
</dbReference>
<evidence type="ECO:0000313" key="2">
    <source>
        <dbReference type="EMBL" id="CEK53288.1"/>
    </source>
</evidence>
<sequence length="180" mass="20154">VSGRCEIAGKRQRAPRKVQNSSSILHTSTTPVLDHKPGALQELFSPNISDRCEIASKRQRAPRKVKERKTVQAKQIIDSCQLQEPTLQKDDERVCAAALKSSEITDSDMDLRSLADKFPTLAFCQPITARIQSLRDAHTHLGEFPHSVLYRQVCQSLARCLWEEDMTTARHSSSVNSAQS</sequence>
<feature type="non-terminal residue" evidence="2">
    <location>
        <position position="180"/>
    </location>
</feature>
<protein>
    <submittedName>
        <fullName evidence="2">Uncharacterized protein</fullName>
    </submittedName>
</protein>
<reference evidence="2" key="1">
    <citation type="submission" date="2014-12" db="EMBL/GenBank/DDBJ databases">
        <title>Insight into the proteome of Arion vulgaris.</title>
        <authorList>
            <person name="Aradska J."/>
            <person name="Bulat T."/>
            <person name="Smidak R."/>
            <person name="Sarate P."/>
            <person name="Gangsoo J."/>
            <person name="Sialana F."/>
            <person name="Bilban M."/>
            <person name="Lubec G."/>
        </authorList>
    </citation>
    <scope>NUCLEOTIDE SEQUENCE</scope>
    <source>
        <tissue evidence="2">Skin</tissue>
    </source>
</reference>
<proteinExistence type="predicted"/>
<gene>
    <name evidence="2" type="primary">ORF19769</name>
</gene>
<name>A0A0B6YAZ4_9EUPU</name>
<organism evidence="2">
    <name type="scientific">Arion vulgaris</name>
    <dbReference type="NCBI Taxonomy" id="1028688"/>
    <lineage>
        <taxon>Eukaryota</taxon>
        <taxon>Metazoa</taxon>
        <taxon>Spiralia</taxon>
        <taxon>Lophotrochozoa</taxon>
        <taxon>Mollusca</taxon>
        <taxon>Gastropoda</taxon>
        <taxon>Heterobranchia</taxon>
        <taxon>Euthyneura</taxon>
        <taxon>Panpulmonata</taxon>
        <taxon>Eupulmonata</taxon>
        <taxon>Stylommatophora</taxon>
        <taxon>Helicina</taxon>
        <taxon>Arionoidea</taxon>
        <taxon>Arionidae</taxon>
        <taxon>Arion</taxon>
    </lineage>
</organism>
<feature type="non-terminal residue" evidence="2">
    <location>
        <position position="1"/>
    </location>
</feature>
<feature type="compositionally biased region" description="Polar residues" evidence="1">
    <location>
        <begin position="18"/>
        <end position="31"/>
    </location>
</feature>
<evidence type="ECO:0000256" key="1">
    <source>
        <dbReference type="SAM" id="MobiDB-lite"/>
    </source>
</evidence>
<dbReference type="AlphaFoldDB" id="A0A0B6YAZ4"/>
<feature type="region of interest" description="Disordered" evidence="1">
    <location>
        <begin position="1"/>
        <end position="33"/>
    </location>
</feature>
<accession>A0A0B6YAZ4</accession>